<feature type="transmembrane region" description="Helical" evidence="6">
    <location>
        <begin position="490"/>
        <end position="515"/>
    </location>
</feature>
<dbReference type="AlphaFoldDB" id="A0A4R2HX27"/>
<proteinExistence type="predicted"/>
<feature type="transmembrane region" description="Helical" evidence="6">
    <location>
        <begin position="564"/>
        <end position="582"/>
    </location>
</feature>
<dbReference type="CDD" id="cd02953">
    <property type="entry name" value="DsbDgamma"/>
    <property type="match status" value="1"/>
</dbReference>
<evidence type="ECO:0000259" key="8">
    <source>
        <dbReference type="Pfam" id="PF02683"/>
    </source>
</evidence>
<keyword evidence="7" id="KW-0732">Signal</keyword>
<dbReference type="Gene3D" id="2.60.40.1250">
    <property type="entry name" value="Thiol:disulfide interchange protein DsbD, N-terminal domain"/>
    <property type="match status" value="2"/>
</dbReference>
<comment type="subcellular location">
    <subcellularLocation>
        <location evidence="1">Membrane</location>
        <topology evidence="1">Multi-pass membrane protein</topology>
    </subcellularLocation>
</comment>
<keyword evidence="2 6" id="KW-0812">Transmembrane</keyword>
<feature type="domain" description="Cytochrome C biogenesis protein transmembrane" evidence="8">
    <location>
        <begin position="368"/>
        <end position="577"/>
    </location>
</feature>
<dbReference type="InterPro" id="IPR036249">
    <property type="entry name" value="Thioredoxin-like_sf"/>
</dbReference>
<name>A0A4R2HX27_9GAMM</name>
<evidence type="ECO:0000256" key="5">
    <source>
        <dbReference type="ARBA" id="ARBA00023136"/>
    </source>
</evidence>
<keyword evidence="5 6" id="KW-0472">Membrane</keyword>
<sequence>MRSLPTGLTAMFLLALAAGAAHAQEDGLLPVEQAFRLEAKTAGAGKLALHWDIAPDYYLYRSRIKAKTTQAGLTLGTLELPAGEKKQDEFLGEVEVYHHAIDATLPYTLADAAAKSVTVSLTVQGCHETDPKICYPPHPTTVTLDLAAAATVATNTGPGAGLPPNPLAGNGGGVLASGGGLQLGADAGAVDSAPLPPEQAFVFEAIAQSPTAILARWTMPKNYYLYRDRSKVTLAGGDGITLGAPQWPAGVDHTDEHFGTVQVYYDQVELPIGLLRDRGDAQTVKLHAEYQGCLENGICYPVMQKDVSVDLPAATAEQLAAAKAAFIAAPAESIAAEAAPATAADAAGQERPPAPGSQPSLTGILGALLFALLGGLVLNLMPCVLPVLSLKVLGLAQSGESAAKARRHALVYTAGVLVTFAAVGLAVIGLRAAGQALGWGFQLQQPVFVAVLVYVLFAIGLSLSGVYNIGAGLAGVGQGLSNRSGAAGDFFTGVLAVVVASPCTAPFMGSALAYAFSASSFVALLVFLALGLGLALPFLLVGFVPALAARLPRPGAWMETLKQFLAFPMYLTAVWLAWVLGNQRGIDAIAWVLIGATVLALGLWWWERHRYQGHPVQRVIAVVVILAALLPIARIARLEAPAAHAATSAGVPYSAERLASLRAEGRSVFVDVGADWCVTCKVNEKAVLDTDAFRDLLRRSNAVLMTADWTNVDPAITAFLQDYNAVGVPLYVVFRAGEAGRGHALPTVLTQAIVEQALAPH</sequence>
<dbReference type="Pfam" id="PF02683">
    <property type="entry name" value="DsbD_TM"/>
    <property type="match status" value="1"/>
</dbReference>
<keyword evidence="11" id="KW-1185">Reference proteome</keyword>
<evidence type="ECO:0000313" key="11">
    <source>
        <dbReference type="Proteomes" id="UP000294862"/>
    </source>
</evidence>
<dbReference type="Gene3D" id="3.40.30.10">
    <property type="entry name" value="Glutaredoxin"/>
    <property type="match status" value="1"/>
</dbReference>
<gene>
    <name evidence="10" type="ORF">EV148_11453</name>
</gene>
<evidence type="ECO:0000256" key="1">
    <source>
        <dbReference type="ARBA" id="ARBA00004141"/>
    </source>
</evidence>
<dbReference type="GO" id="GO:0017004">
    <property type="term" value="P:cytochrome complex assembly"/>
    <property type="evidence" value="ECO:0007669"/>
    <property type="project" value="UniProtKB-KW"/>
</dbReference>
<dbReference type="GO" id="GO:0045454">
    <property type="term" value="P:cell redox homeostasis"/>
    <property type="evidence" value="ECO:0007669"/>
    <property type="project" value="TreeGrafter"/>
</dbReference>
<evidence type="ECO:0000256" key="6">
    <source>
        <dbReference type="SAM" id="Phobius"/>
    </source>
</evidence>
<dbReference type="GO" id="GO:0016020">
    <property type="term" value="C:membrane"/>
    <property type="evidence" value="ECO:0007669"/>
    <property type="project" value="UniProtKB-SubCell"/>
</dbReference>
<feature type="domain" description="Thiol:disulfide interchange protein DsbD N-terminal" evidence="9">
    <location>
        <begin position="193"/>
        <end position="309"/>
    </location>
</feature>
<evidence type="ECO:0000256" key="7">
    <source>
        <dbReference type="SAM" id="SignalP"/>
    </source>
</evidence>
<comment type="caution">
    <text evidence="10">The sequence shown here is derived from an EMBL/GenBank/DDBJ whole genome shotgun (WGS) entry which is preliminary data.</text>
</comment>
<evidence type="ECO:0000256" key="2">
    <source>
        <dbReference type="ARBA" id="ARBA00022692"/>
    </source>
</evidence>
<dbReference type="SUPFAM" id="SSF74863">
    <property type="entry name" value="Thiol:disulfide interchange protein DsbD, N-terminal domain (DsbD-alpha)"/>
    <property type="match status" value="2"/>
</dbReference>
<dbReference type="RefSeq" id="WP_132000153.1">
    <property type="nucleotide sequence ID" value="NZ_SLWQ01000014.1"/>
</dbReference>
<keyword evidence="4 6" id="KW-1133">Transmembrane helix</keyword>
<dbReference type="InterPro" id="IPR036929">
    <property type="entry name" value="DsbDN_sf"/>
</dbReference>
<dbReference type="OrthoDB" id="9811036at2"/>
<feature type="signal peptide" evidence="7">
    <location>
        <begin position="1"/>
        <end position="23"/>
    </location>
</feature>
<dbReference type="PANTHER" id="PTHR32234">
    <property type="entry name" value="THIOL:DISULFIDE INTERCHANGE PROTEIN DSBD"/>
    <property type="match status" value="1"/>
</dbReference>
<dbReference type="InterPro" id="IPR003834">
    <property type="entry name" value="Cyt_c_assmbl_TM_dom"/>
</dbReference>
<dbReference type="GO" id="GO:0015035">
    <property type="term" value="F:protein-disulfide reductase activity"/>
    <property type="evidence" value="ECO:0007669"/>
    <property type="project" value="TreeGrafter"/>
</dbReference>
<feature type="transmembrane region" description="Helical" evidence="6">
    <location>
        <begin position="448"/>
        <end position="469"/>
    </location>
</feature>
<feature type="chain" id="PRO_5020201671" evidence="7">
    <location>
        <begin position="24"/>
        <end position="761"/>
    </location>
</feature>
<dbReference type="InterPro" id="IPR028250">
    <property type="entry name" value="DsbDN"/>
</dbReference>
<dbReference type="Proteomes" id="UP000294862">
    <property type="component" value="Unassembled WGS sequence"/>
</dbReference>
<evidence type="ECO:0000313" key="10">
    <source>
        <dbReference type="EMBL" id="TCO36131.1"/>
    </source>
</evidence>
<dbReference type="SUPFAM" id="SSF52833">
    <property type="entry name" value="Thioredoxin-like"/>
    <property type="match status" value="1"/>
</dbReference>
<dbReference type="PANTHER" id="PTHR32234:SF3">
    <property type="entry name" value="SUPPRESSION OF COPPER SENSITIVITY PROTEIN"/>
    <property type="match status" value="1"/>
</dbReference>
<dbReference type="Pfam" id="PF13899">
    <property type="entry name" value="Thioredoxin_7"/>
    <property type="match status" value="1"/>
</dbReference>
<accession>A0A4R2HX27</accession>
<feature type="transmembrane region" description="Helical" evidence="6">
    <location>
        <begin position="588"/>
        <end position="606"/>
    </location>
</feature>
<dbReference type="Pfam" id="PF11412">
    <property type="entry name" value="DsbD_N"/>
    <property type="match status" value="2"/>
</dbReference>
<reference evidence="10 11" key="1">
    <citation type="journal article" date="2015" name="Stand. Genomic Sci.">
        <title>Genomic Encyclopedia of Bacterial and Archaeal Type Strains, Phase III: the genomes of soil and plant-associated and newly described type strains.</title>
        <authorList>
            <person name="Whitman W.B."/>
            <person name="Woyke T."/>
            <person name="Klenk H.P."/>
            <person name="Zhou Y."/>
            <person name="Lilburn T.G."/>
            <person name="Beck B.J."/>
            <person name="De Vos P."/>
            <person name="Vandamme P."/>
            <person name="Eisen J.A."/>
            <person name="Garrity G."/>
            <person name="Hugenholtz P."/>
            <person name="Kyrpides N.C."/>
        </authorList>
    </citation>
    <scope>NUCLEOTIDE SEQUENCE [LARGE SCALE GENOMIC DNA]</scope>
    <source>
        <strain evidence="10 11">A3</strain>
    </source>
</reference>
<evidence type="ECO:0000259" key="9">
    <source>
        <dbReference type="Pfam" id="PF11412"/>
    </source>
</evidence>
<keyword evidence="3" id="KW-0201">Cytochrome c-type biogenesis</keyword>
<feature type="transmembrane region" description="Helical" evidence="6">
    <location>
        <begin position="409"/>
        <end position="428"/>
    </location>
</feature>
<organism evidence="10 11">
    <name type="scientific">Dokdonella fugitiva</name>
    <dbReference type="NCBI Taxonomy" id="328517"/>
    <lineage>
        <taxon>Bacteria</taxon>
        <taxon>Pseudomonadati</taxon>
        <taxon>Pseudomonadota</taxon>
        <taxon>Gammaproteobacteria</taxon>
        <taxon>Lysobacterales</taxon>
        <taxon>Rhodanobacteraceae</taxon>
        <taxon>Dokdonella</taxon>
    </lineage>
</organism>
<dbReference type="InterPro" id="IPR035671">
    <property type="entry name" value="DsbD_gamma"/>
</dbReference>
<dbReference type="EMBL" id="SLWQ01000014">
    <property type="protein sequence ID" value="TCO36131.1"/>
    <property type="molecule type" value="Genomic_DNA"/>
</dbReference>
<feature type="domain" description="Thiol:disulfide interchange protein DsbD N-terminal" evidence="9">
    <location>
        <begin position="26"/>
        <end position="144"/>
    </location>
</feature>
<feature type="transmembrane region" description="Helical" evidence="6">
    <location>
        <begin position="618"/>
        <end position="636"/>
    </location>
</feature>
<evidence type="ECO:0000256" key="3">
    <source>
        <dbReference type="ARBA" id="ARBA00022748"/>
    </source>
</evidence>
<feature type="transmembrane region" description="Helical" evidence="6">
    <location>
        <begin position="364"/>
        <end position="388"/>
    </location>
</feature>
<protein>
    <submittedName>
        <fullName evidence="10">Thiol:disulfide interchange protein DsbD</fullName>
    </submittedName>
</protein>
<feature type="transmembrane region" description="Helical" evidence="6">
    <location>
        <begin position="521"/>
        <end position="544"/>
    </location>
</feature>
<evidence type="ECO:0000256" key="4">
    <source>
        <dbReference type="ARBA" id="ARBA00022989"/>
    </source>
</evidence>